<proteinExistence type="predicted"/>
<evidence type="ECO:0000313" key="1">
    <source>
        <dbReference type="EMBL" id="CEK74720.1"/>
    </source>
</evidence>
<protein>
    <submittedName>
        <fullName evidence="1">Uncharacterized protein</fullName>
    </submittedName>
</protein>
<sequence>MDDMIRKWVGCSIKDVYDETQSERPSLMNDDLLYIKGEKKFVRTKGERFCSFSQDLSIFLNCQKSTRLSEIVGMLCTLVTYGEAPQK</sequence>
<gene>
    <name evidence="1" type="primary">ORF92254</name>
</gene>
<dbReference type="EMBL" id="HACG01027855">
    <property type="protein sequence ID" value="CEK74720.1"/>
    <property type="molecule type" value="Transcribed_RNA"/>
</dbReference>
<dbReference type="AlphaFoldDB" id="A0A0B7A413"/>
<reference evidence="1" key="1">
    <citation type="submission" date="2014-12" db="EMBL/GenBank/DDBJ databases">
        <title>Insight into the proteome of Arion vulgaris.</title>
        <authorList>
            <person name="Aradska J."/>
            <person name="Bulat T."/>
            <person name="Smidak R."/>
            <person name="Sarate P."/>
            <person name="Gangsoo J."/>
            <person name="Sialana F."/>
            <person name="Bilban M."/>
            <person name="Lubec G."/>
        </authorList>
    </citation>
    <scope>NUCLEOTIDE SEQUENCE</scope>
    <source>
        <tissue evidence="1">Skin</tissue>
    </source>
</reference>
<name>A0A0B7A413_9EUPU</name>
<accession>A0A0B7A413</accession>
<organism evidence="1">
    <name type="scientific">Arion vulgaris</name>
    <dbReference type="NCBI Taxonomy" id="1028688"/>
    <lineage>
        <taxon>Eukaryota</taxon>
        <taxon>Metazoa</taxon>
        <taxon>Spiralia</taxon>
        <taxon>Lophotrochozoa</taxon>
        <taxon>Mollusca</taxon>
        <taxon>Gastropoda</taxon>
        <taxon>Heterobranchia</taxon>
        <taxon>Euthyneura</taxon>
        <taxon>Panpulmonata</taxon>
        <taxon>Eupulmonata</taxon>
        <taxon>Stylommatophora</taxon>
        <taxon>Helicina</taxon>
        <taxon>Arionoidea</taxon>
        <taxon>Arionidae</taxon>
        <taxon>Arion</taxon>
    </lineage>
</organism>